<reference evidence="3 4" key="1">
    <citation type="journal article" date="2021" name="MBio">
        <title>A New Model Trypanosomatid, Novymonas esmeraldas: Genomic Perception of Its 'Candidatus Pandoraea novymonadis' Endosymbiont.</title>
        <authorList>
            <person name="Zakharova A."/>
            <person name="Saura A."/>
            <person name="Butenko A."/>
            <person name="Podesvova L."/>
            <person name="Warmusova S."/>
            <person name="Kostygov A.Y."/>
            <person name="Nenarokova A."/>
            <person name="Lukes J."/>
            <person name="Opperdoes F.R."/>
            <person name="Yurchenko V."/>
        </authorList>
    </citation>
    <scope>NUCLEOTIDE SEQUENCE [LARGE SCALE GENOMIC DNA]</scope>
    <source>
        <strain evidence="3 4">E262AT.01</strain>
    </source>
</reference>
<comment type="similarity">
    <text evidence="1">Belongs to the isochorismatase family.</text>
</comment>
<dbReference type="InterPro" id="IPR050993">
    <property type="entry name" value="Isochorismatase_domain"/>
</dbReference>
<evidence type="ECO:0000259" key="2">
    <source>
        <dbReference type="Pfam" id="PF00857"/>
    </source>
</evidence>
<keyword evidence="4" id="KW-1185">Reference proteome</keyword>
<comment type="caution">
    <text evidence="3">The sequence shown here is derived from an EMBL/GenBank/DDBJ whole genome shotgun (WGS) entry which is preliminary data.</text>
</comment>
<dbReference type="Proteomes" id="UP001430356">
    <property type="component" value="Unassembled WGS sequence"/>
</dbReference>
<dbReference type="PANTHER" id="PTHR14119:SF3">
    <property type="entry name" value="ISOCHORISMATASE DOMAIN-CONTAINING PROTEIN 2"/>
    <property type="match status" value="1"/>
</dbReference>
<evidence type="ECO:0000313" key="4">
    <source>
        <dbReference type="Proteomes" id="UP001430356"/>
    </source>
</evidence>
<evidence type="ECO:0000256" key="1">
    <source>
        <dbReference type="ARBA" id="ARBA00006336"/>
    </source>
</evidence>
<protein>
    <submittedName>
        <fullName evidence="3">Isochorismatase family</fullName>
    </submittedName>
</protein>
<dbReference type="EMBL" id="JAECZO010000021">
    <property type="protein sequence ID" value="KAK7201853.1"/>
    <property type="molecule type" value="Genomic_DNA"/>
</dbReference>
<organism evidence="3 4">
    <name type="scientific">Novymonas esmeraldas</name>
    <dbReference type="NCBI Taxonomy" id="1808958"/>
    <lineage>
        <taxon>Eukaryota</taxon>
        <taxon>Discoba</taxon>
        <taxon>Euglenozoa</taxon>
        <taxon>Kinetoplastea</taxon>
        <taxon>Metakinetoplastina</taxon>
        <taxon>Trypanosomatida</taxon>
        <taxon>Trypanosomatidae</taxon>
        <taxon>Novymonas</taxon>
    </lineage>
</organism>
<sequence>MTETAPTGCASCPASMARVSVPPPPRHASQVLRKFSECRTLFMCCDMQEKLADKIPNFHETIHITNNITLFCEILGPVYCNVIATLQYPKGVGPLYHDIVLPPDTPVFPKMEPSMLLPEVLPYLYGDAERGILPVQQAVLWGHETHVCVLQTADELLRRGFIVAIATDACAAQRRIDHDVALMEMAKWKGLVLTSSVGMYTMIVRADERFWKPTMKLVLDRGHVFTRPYKRSEDTTLPPEERERQL</sequence>
<dbReference type="InterPro" id="IPR036380">
    <property type="entry name" value="Isochorismatase-like_sf"/>
</dbReference>
<accession>A0AAW0F6F0</accession>
<dbReference type="AlphaFoldDB" id="A0AAW0F6F0"/>
<evidence type="ECO:0000313" key="3">
    <source>
        <dbReference type="EMBL" id="KAK7201853.1"/>
    </source>
</evidence>
<dbReference type="PANTHER" id="PTHR14119">
    <property type="entry name" value="HYDROLASE"/>
    <property type="match status" value="1"/>
</dbReference>
<dbReference type="InterPro" id="IPR000868">
    <property type="entry name" value="Isochorismatase-like_dom"/>
</dbReference>
<dbReference type="Pfam" id="PF00857">
    <property type="entry name" value="Isochorismatase"/>
    <property type="match status" value="1"/>
</dbReference>
<proteinExistence type="inferred from homology"/>
<feature type="domain" description="Isochorismatase-like" evidence="2">
    <location>
        <begin position="41"/>
        <end position="194"/>
    </location>
</feature>
<dbReference type="Gene3D" id="3.40.50.850">
    <property type="entry name" value="Isochorismatase-like"/>
    <property type="match status" value="1"/>
</dbReference>
<gene>
    <name evidence="3" type="ORF">NESM_000252400</name>
</gene>
<dbReference type="SUPFAM" id="SSF52499">
    <property type="entry name" value="Isochorismatase-like hydrolases"/>
    <property type="match status" value="1"/>
</dbReference>
<name>A0AAW0F6F0_9TRYP</name>